<feature type="domain" description="Tetrapyrrole methylase" evidence="6">
    <location>
        <begin position="6"/>
        <end position="176"/>
    </location>
</feature>
<dbReference type="InterPro" id="IPR012818">
    <property type="entry name" value="CbiE"/>
</dbReference>
<dbReference type="GO" id="GO:0032259">
    <property type="term" value="P:methylation"/>
    <property type="evidence" value="ECO:0007669"/>
    <property type="project" value="UniProtKB-KW"/>
</dbReference>
<keyword evidence="5" id="KW-0949">S-adenosyl-L-methionine</keyword>
<proteinExistence type="predicted"/>
<dbReference type="Proteomes" id="UP000294614">
    <property type="component" value="Unassembled WGS sequence"/>
</dbReference>
<dbReference type="PANTHER" id="PTHR43182:SF1">
    <property type="entry name" value="COBALT-PRECORRIN-7 C(5)-METHYLTRANSFERASE"/>
    <property type="match status" value="1"/>
</dbReference>
<dbReference type="PANTHER" id="PTHR43182">
    <property type="entry name" value="COBALT-PRECORRIN-6B C(15)-METHYLTRANSFERASE (DECARBOXYLATING)"/>
    <property type="match status" value="1"/>
</dbReference>
<evidence type="ECO:0000313" key="8">
    <source>
        <dbReference type="Proteomes" id="UP000294614"/>
    </source>
</evidence>
<comment type="caution">
    <text evidence="7">The sequence shown here is derived from an EMBL/GenBank/DDBJ whole genome shotgun (WGS) entry which is preliminary data.</text>
</comment>
<dbReference type="InterPro" id="IPR014777">
    <property type="entry name" value="4pyrrole_Mease_sub1"/>
</dbReference>
<dbReference type="InterPro" id="IPR035996">
    <property type="entry name" value="4pyrrol_Methylase_sf"/>
</dbReference>
<dbReference type="SUPFAM" id="SSF53790">
    <property type="entry name" value="Tetrapyrrole methylase"/>
    <property type="match status" value="1"/>
</dbReference>
<accession>A0A4R1KDB6</accession>
<evidence type="ECO:0000256" key="3">
    <source>
        <dbReference type="ARBA" id="ARBA00022603"/>
    </source>
</evidence>
<organism evidence="7 8">
    <name type="scientific">Seleniivibrio woodruffii</name>
    <dbReference type="NCBI Taxonomy" id="1078050"/>
    <lineage>
        <taxon>Bacteria</taxon>
        <taxon>Pseudomonadati</taxon>
        <taxon>Deferribacterota</taxon>
        <taxon>Deferribacteres</taxon>
        <taxon>Deferribacterales</taxon>
        <taxon>Geovibrionaceae</taxon>
        <taxon>Seleniivibrio</taxon>
    </lineage>
</organism>
<dbReference type="AlphaFoldDB" id="A0A4R1KDB6"/>
<dbReference type="GO" id="GO:0008276">
    <property type="term" value="F:protein methyltransferase activity"/>
    <property type="evidence" value="ECO:0007669"/>
    <property type="project" value="InterPro"/>
</dbReference>
<dbReference type="InterPro" id="IPR050714">
    <property type="entry name" value="Cobalamin_biosynth_MTase"/>
</dbReference>
<evidence type="ECO:0000259" key="6">
    <source>
        <dbReference type="Pfam" id="PF00590"/>
    </source>
</evidence>
<dbReference type="GO" id="GO:0009236">
    <property type="term" value="P:cobalamin biosynthetic process"/>
    <property type="evidence" value="ECO:0007669"/>
    <property type="project" value="UniProtKB-UniPathway"/>
</dbReference>
<evidence type="ECO:0000256" key="2">
    <source>
        <dbReference type="ARBA" id="ARBA00022573"/>
    </source>
</evidence>
<dbReference type="CDD" id="cd11644">
    <property type="entry name" value="Precorrin-6Y-MT"/>
    <property type="match status" value="1"/>
</dbReference>
<dbReference type="Gene3D" id="3.40.1010.10">
    <property type="entry name" value="Cobalt-precorrin-4 Transmethylase, Domain 1"/>
    <property type="match status" value="1"/>
</dbReference>
<dbReference type="UniPathway" id="UPA00148"/>
<name>A0A4R1KDB6_9BACT</name>
<reference evidence="7 8" key="1">
    <citation type="submission" date="2019-03" db="EMBL/GenBank/DDBJ databases">
        <title>Genomic Encyclopedia of Type Strains, Phase IV (KMG-IV): sequencing the most valuable type-strain genomes for metagenomic binning, comparative biology and taxonomic classification.</title>
        <authorList>
            <person name="Goeker M."/>
        </authorList>
    </citation>
    <scope>NUCLEOTIDE SEQUENCE [LARGE SCALE GENOMIC DNA]</scope>
    <source>
        <strain evidence="7 8">DSM 24984</strain>
    </source>
</reference>
<dbReference type="InterPro" id="IPR000878">
    <property type="entry name" value="4pyrrol_Mease"/>
</dbReference>
<comment type="pathway">
    <text evidence="1">Cofactor biosynthesis; adenosylcobalamin biosynthesis.</text>
</comment>
<evidence type="ECO:0000256" key="5">
    <source>
        <dbReference type="ARBA" id="ARBA00022691"/>
    </source>
</evidence>
<gene>
    <name evidence="7" type="ORF">C8D98_1115</name>
</gene>
<evidence type="ECO:0000256" key="1">
    <source>
        <dbReference type="ARBA" id="ARBA00004953"/>
    </source>
</evidence>
<keyword evidence="4 7" id="KW-0808">Transferase</keyword>
<evidence type="ECO:0000313" key="7">
    <source>
        <dbReference type="EMBL" id="TCK62586.1"/>
    </source>
</evidence>
<keyword evidence="2" id="KW-0169">Cobalamin biosynthesis</keyword>
<keyword evidence="3 7" id="KW-0489">Methyltransferase</keyword>
<protein>
    <submittedName>
        <fullName evidence="7">Precorrin-6Y C5,15-methyltransferase (Decarboxylating)</fullName>
    </submittedName>
</protein>
<dbReference type="OrthoDB" id="9780707at2"/>
<dbReference type="Pfam" id="PF00590">
    <property type="entry name" value="TP_methylase"/>
    <property type="match status" value="1"/>
</dbReference>
<dbReference type="NCBIfam" id="TIGR02467">
    <property type="entry name" value="CbiE"/>
    <property type="match status" value="1"/>
</dbReference>
<dbReference type="EMBL" id="SMGG01000003">
    <property type="protein sequence ID" value="TCK62586.1"/>
    <property type="molecule type" value="Genomic_DNA"/>
</dbReference>
<dbReference type="RefSeq" id="WP_132872755.1">
    <property type="nucleotide sequence ID" value="NZ_SMGG01000003.1"/>
</dbReference>
<evidence type="ECO:0000256" key="4">
    <source>
        <dbReference type="ARBA" id="ARBA00022679"/>
    </source>
</evidence>
<sequence length="198" mass="21840">MKDSEITIISVGPGAHDLITLRGHKAIEDQEMIIGMKDAVETFAKHKEHYIPANMKTDCVNFIKDCPKSRIGVLVSGDAGFFSLARFVTAAFENVTIIPGVSSVCAGFALLKKQWFGYRFMSVHGRELFDECPEVSTVILCDEVNNPSAIAAKFPQIEEKFNIFVLSDISLPSEGVFAGISDYKKTSRMIIVLEEKTA</sequence>
<keyword evidence="8" id="KW-1185">Reference proteome</keyword>